<keyword evidence="7" id="KW-0924">Ammonia transport</keyword>
<evidence type="ECO:0000259" key="9">
    <source>
        <dbReference type="Pfam" id="PF00909"/>
    </source>
</evidence>
<dbReference type="OrthoDB" id="534912at2759"/>
<gene>
    <name evidence="10" type="ORF">GWI33_013257</name>
</gene>
<evidence type="ECO:0000256" key="7">
    <source>
        <dbReference type="ARBA" id="ARBA00023177"/>
    </source>
</evidence>
<feature type="transmembrane region" description="Helical" evidence="8">
    <location>
        <begin position="227"/>
        <end position="247"/>
    </location>
</feature>
<keyword evidence="3" id="KW-0813">Transport</keyword>
<evidence type="ECO:0000256" key="5">
    <source>
        <dbReference type="ARBA" id="ARBA00022989"/>
    </source>
</evidence>
<feature type="transmembrane region" description="Helical" evidence="8">
    <location>
        <begin position="146"/>
        <end position="167"/>
    </location>
</feature>
<feature type="transmembrane region" description="Helical" evidence="8">
    <location>
        <begin position="267"/>
        <end position="286"/>
    </location>
</feature>
<evidence type="ECO:0000313" key="11">
    <source>
        <dbReference type="Proteomes" id="UP000625711"/>
    </source>
</evidence>
<evidence type="ECO:0000313" key="10">
    <source>
        <dbReference type="EMBL" id="KAF7274065.1"/>
    </source>
</evidence>
<name>A0A834MBR4_RHYFE</name>
<feature type="transmembrane region" description="Helical" evidence="8">
    <location>
        <begin position="121"/>
        <end position="139"/>
    </location>
</feature>
<organism evidence="10 11">
    <name type="scientific">Rhynchophorus ferrugineus</name>
    <name type="common">Red palm weevil</name>
    <name type="synonym">Curculio ferrugineus</name>
    <dbReference type="NCBI Taxonomy" id="354439"/>
    <lineage>
        <taxon>Eukaryota</taxon>
        <taxon>Metazoa</taxon>
        <taxon>Ecdysozoa</taxon>
        <taxon>Arthropoda</taxon>
        <taxon>Hexapoda</taxon>
        <taxon>Insecta</taxon>
        <taxon>Pterygota</taxon>
        <taxon>Neoptera</taxon>
        <taxon>Endopterygota</taxon>
        <taxon>Coleoptera</taxon>
        <taxon>Polyphaga</taxon>
        <taxon>Cucujiformia</taxon>
        <taxon>Curculionidae</taxon>
        <taxon>Dryophthorinae</taxon>
        <taxon>Rhynchophorus</taxon>
    </lineage>
</organism>
<evidence type="ECO:0000256" key="8">
    <source>
        <dbReference type="SAM" id="Phobius"/>
    </source>
</evidence>
<dbReference type="SUPFAM" id="SSF111352">
    <property type="entry name" value="Ammonium transporter"/>
    <property type="match status" value="1"/>
</dbReference>
<feature type="transmembrane region" description="Helical" evidence="8">
    <location>
        <begin position="389"/>
        <end position="417"/>
    </location>
</feature>
<dbReference type="EMBL" id="JAACXV010013107">
    <property type="protein sequence ID" value="KAF7274065.1"/>
    <property type="molecule type" value="Genomic_DNA"/>
</dbReference>
<feature type="transmembrane region" description="Helical" evidence="8">
    <location>
        <begin position="187"/>
        <end position="207"/>
    </location>
</feature>
<keyword evidence="4 8" id="KW-0812">Transmembrane</keyword>
<proteinExistence type="inferred from homology"/>
<feature type="transmembrane region" description="Helical" evidence="8">
    <location>
        <begin position="349"/>
        <end position="369"/>
    </location>
</feature>
<evidence type="ECO:0000256" key="4">
    <source>
        <dbReference type="ARBA" id="ARBA00022692"/>
    </source>
</evidence>
<accession>A0A834MBR4</accession>
<dbReference type="InterPro" id="IPR029020">
    <property type="entry name" value="Ammonium/urea_transptr"/>
</dbReference>
<dbReference type="PANTHER" id="PTHR11730:SF6">
    <property type="entry name" value="AMMONIUM TRANSPORTER"/>
    <property type="match status" value="1"/>
</dbReference>
<dbReference type="GO" id="GO:0005886">
    <property type="term" value="C:plasma membrane"/>
    <property type="evidence" value="ECO:0007669"/>
    <property type="project" value="TreeGrafter"/>
</dbReference>
<dbReference type="Pfam" id="PF00909">
    <property type="entry name" value="Ammonium_transp"/>
    <property type="match status" value="1"/>
</dbReference>
<evidence type="ECO:0000256" key="1">
    <source>
        <dbReference type="ARBA" id="ARBA00004141"/>
    </source>
</evidence>
<dbReference type="Gene3D" id="1.10.3430.10">
    <property type="entry name" value="Ammonium transporter AmtB like domains"/>
    <property type="match status" value="1"/>
</dbReference>
<dbReference type="Proteomes" id="UP000625711">
    <property type="component" value="Unassembled WGS sequence"/>
</dbReference>
<keyword evidence="5 8" id="KW-1133">Transmembrane helix</keyword>
<feature type="transmembrane region" description="Helical" evidence="8">
    <location>
        <begin position="324"/>
        <end position="342"/>
    </location>
</feature>
<dbReference type="PANTHER" id="PTHR11730">
    <property type="entry name" value="AMMONIUM TRANSPORTER"/>
    <property type="match status" value="1"/>
</dbReference>
<dbReference type="InterPro" id="IPR024041">
    <property type="entry name" value="NH4_transpt_AmtB-like_dom"/>
</dbReference>
<comment type="similarity">
    <text evidence="2">Belongs to the ammonia transporter channel (TC 1.A.11.2) family.</text>
</comment>
<evidence type="ECO:0000256" key="2">
    <source>
        <dbReference type="ARBA" id="ARBA00005887"/>
    </source>
</evidence>
<dbReference type="GO" id="GO:0097272">
    <property type="term" value="P:ammonium homeostasis"/>
    <property type="evidence" value="ECO:0007669"/>
    <property type="project" value="TreeGrafter"/>
</dbReference>
<sequence>MQYFEHLENYDKKSLDLLIVNSTTDQITEKAFWYGISITSASRIICVMLLRIGFILVQVGSIPVENVYIIIFRNIVEIAMTILTYGFAGFYLSYGKATLYGFINYGEFIGSEIADLNSATIGFSACLISTAISCSLLIARLRQLPILTITVLSSGLFIPLLICWCWSKHGWMTQFTLLGKRVSVKDYGGNIVVYLPSATIGLIGTIFLGRRIVKIKDIDPFSLGKEYVSGTVTGYFFIIIGHMGFLLPSEYYESHREIKDHVSKISVNSLLSVAAGILITTLLQTLKSKDMYKYWRVIKCLQGGLAGFITVSAGIDIYNPVSSFGIAAFGSSLFFLSTYLVHYSPLEDCCNIISIYLVCSFFGCLIPPLFGNGENLGFSVPNKLRFTHLLWQCVCLLTIISFIVLPYFLIFFMFFIFGCLKNDFEEVNHERAKILYGKLPWKRYFDRIFMANKSSDISPNVNRDEIGHTYNAP</sequence>
<protein>
    <recommendedName>
        <fullName evidence="9">Ammonium transporter AmtB-like domain-containing protein</fullName>
    </recommendedName>
</protein>
<evidence type="ECO:0000256" key="3">
    <source>
        <dbReference type="ARBA" id="ARBA00022448"/>
    </source>
</evidence>
<dbReference type="AlphaFoldDB" id="A0A834MBR4"/>
<comment type="subcellular location">
    <subcellularLocation>
        <location evidence="1">Membrane</location>
        <topology evidence="1">Multi-pass membrane protein</topology>
    </subcellularLocation>
</comment>
<keyword evidence="11" id="KW-1185">Reference proteome</keyword>
<evidence type="ECO:0000256" key="6">
    <source>
        <dbReference type="ARBA" id="ARBA00023136"/>
    </source>
</evidence>
<comment type="caution">
    <text evidence="10">The sequence shown here is derived from an EMBL/GenBank/DDBJ whole genome shotgun (WGS) entry which is preliminary data.</text>
</comment>
<feature type="domain" description="Ammonium transporter AmtB-like" evidence="9">
    <location>
        <begin position="45"/>
        <end position="422"/>
    </location>
</feature>
<reference evidence="10" key="1">
    <citation type="submission" date="2020-08" db="EMBL/GenBank/DDBJ databases">
        <title>Genome sequencing and assembly of the red palm weevil Rhynchophorus ferrugineus.</title>
        <authorList>
            <person name="Dias G.B."/>
            <person name="Bergman C.M."/>
            <person name="Manee M."/>
        </authorList>
    </citation>
    <scope>NUCLEOTIDE SEQUENCE</scope>
    <source>
        <strain evidence="10">AA-2017</strain>
        <tissue evidence="10">Whole larva</tissue>
    </source>
</reference>
<dbReference type="GO" id="GO:0008519">
    <property type="term" value="F:ammonium channel activity"/>
    <property type="evidence" value="ECO:0007669"/>
    <property type="project" value="InterPro"/>
</dbReference>
<keyword evidence="6 8" id="KW-0472">Membrane</keyword>